<name>A0A9D9NPK8_9BACT</name>
<gene>
    <name evidence="2" type="ORF">IAC87_00950</name>
</gene>
<evidence type="ECO:0000313" key="2">
    <source>
        <dbReference type="EMBL" id="MBO8481096.1"/>
    </source>
</evidence>
<keyword evidence="1" id="KW-0812">Transmembrane</keyword>
<accession>A0A9D9NPK8</accession>
<comment type="caution">
    <text evidence="2">The sequence shown here is derived from an EMBL/GenBank/DDBJ whole genome shotgun (WGS) entry which is preliminary data.</text>
</comment>
<reference evidence="2" key="1">
    <citation type="submission" date="2020-10" db="EMBL/GenBank/DDBJ databases">
        <authorList>
            <person name="Gilroy R."/>
        </authorList>
    </citation>
    <scope>NUCLEOTIDE SEQUENCE</scope>
    <source>
        <strain evidence="2">B3-2255</strain>
    </source>
</reference>
<evidence type="ECO:0000256" key="1">
    <source>
        <dbReference type="SAM" id="Phobius"/>
    </source>
</evidence>
<reference evidence="2" key="2">
    <citation type="journal article" date="2021" name="PeerJ">
        <title>Extensive microbial diversity within the chicken gut microbiome revealed by metagenomics and culture.</title>
        <authorList>
            <person name="Gilroy R."/>
            <person name="Ravi A."/>
            <person name="Getino M."/>
            <person name="Pursley I."/>
            <person name="Horton D.L."/>
            <person name="Alikhan N.F."/>
            <person name="Baker D."/>
            <person name="Gharbi K."/>
            <person name="Hall N."/>
            <person name="Watson M."/>
            <person name="Adriaenssens E.M."/>
            <person name="Foster-Nyarko E."/>
            <person name="Jarju S."/>
            <person name="Secka A."/>
            <person name="Antonio M."/>
            <person name="Oren A."/>
            <person name="Chaudhuri R.R."/>
            <person name="La Ragione R."/>
            <person name="Hildebrand F."/>
            <person name="Pallen M.J."/>
        </authorList>
    </citation>
    <scope>NUCLEOTIDE SEQUENCE</scope>
    <source>
        <strain evidence="2">B3-2255</strain>
    </source>
</reference>
<evidence type="ECO:0000313" key="3">
    <source>
        <dbReference type="Proteomes" id="UP000823772"/>
    </source>
</evidence>
<sequence length="187" mass="20649">MKKENILKDSCRLDSLLERFYDAELSRTEELELVRLLSDPALPEKYFADKDVVTGLAGKACDSDAGCGDVFSAVPEGFEHRLEGAVDKASRKSRFRLYFVRAVLAAAVLAAGIIIGVRFSAKDETAMEDSLAEVSVEEAREAVEKAFNLLAYGIEKSREPIVAAERHFDKSGKAINDAIEKIKDMEK</sequence>
<dbReference type="Proteomes" id="UP000823772">
    <property type="component" value="Unassembled WGS sequence"/>
</dbReference>
<proteinExistence type="predicted"/>
<keyword evidence="1" id="KW-0472">Membrane</keyword>
<keyword evidence="1" id="KW-1133">Transmembrane helix</keyword>
<organism evidence="2 3">
    <name type="scientific">Candidatus Merdivivens faecigallinarum</name>
    <dbReference type="NCBI Taxonomy" id="2840871"/>
    <lineage>
        <taxon>Bacteria</taxon>
        <taxon>Pseudomonadati</taxon>
        <taxon>Bacteroidota</taxon>
        <taxon>Bacteroidia</taxon>
        <taxon>Bacteroidales</taxon>
        <taxon>Muribaculaceae</taxon>
        <taxon>Muribaculaceae incertae sedis</taxon>
        <taxon>Candidatus Merdivivens</taxon>
    </lineage>
</organism>
<dbReference type="AlphaFoldDB" id="A0A9D9NPK8"/>
<feature type="transmembrane region" description="Helical" evidence="1">
    <location>
        <begin position="98"/>
        <end position="121"/>
    </location>
</feature>
<dbReference type="EMBL" id="JADILY010000018">
    <property type="protein sequence ID" value="MBO8481096.1"/>
    <property type="molecule type" value="Genomic_DNA"/>
</dbReference>
<protein>
    <submittedName>
        <fullName evidence="2">Uncharacterized protein</fullName>
    </submittedName>
</protein>